<dbReference type="InterPro" id="IPR057727">
    <property type="entry name" value="WCX_dom"/>
</dbReference>
<evidence type="ECO:0000313" key="4">
    <source>
        <dbReference type="EMBL" id="KAB6139808.1"/>
    </source>
</evidence>
<reference evidence="10 11" key="3">
    <citation type="submission" date="2018-08" db="EMBL/GenBank/DDBJ databases">
        <title>A genome reference for cultivated species of the human gut microbiota.</title>
        <authorList>
            <person name="Zou Y."/>
            <person name="Xue W."/>
            <person name="Luo G."/>
        </authorList>
    </citation>
    <scope>NUCLEOTIDE SEQUENCE [LARGE SCALE GENOMIC DNA]</scope>
    <source>
        <strain evidence="8 10">AF38-2</strain>
        <strain evidence="7 11">AF46-11NS</strain>
    </source>
</reference>
<dbReference type="EMBL" id="NFLW01000035">
    <property type="protein sequence ID" value="OUQ64779.1"/>
    <property type="molecule type" value="Genomic_DNA"/>
</dbReference>
<evidence type="ECO:0000313" key="11">
    <source>
        <dbReference type="Proteomes" id="UP000285503"/>
    </source>
</evidence>
<accession>A0A1Y4V3X0</accession>
<reference evidence="9" key="1">
    <citation type="submission" date="2017-04" db="EMBL/GenBank/DDBJ databases">
        <title>Function of individual gut microbiota members based on whole genome sequencing of pure cultures obtained from chicken caecum.</title>
        <authorList>
            <person name="Medvecky M."/>
            <person name="Cejkova D."/>
            <person name="Polansky O."/>
            <person name="Karasova D."/>
            <person name="Kubasova T."/>
            <person name="Cizek A."/>
            <person name="Rychlik I."/>
        </authorList>
    </citation>
    <scope>NUCLEOTIDE SEQUENCE [LARGE SCALE GENOMIC DNA]</scope>
    <source>
        <strain evidence="9">An109</strain>
    </source>
</reference>
<evidence type="ECO:0000259" key="2">
    <source>
        <dbReference type="Pfam" id="PF25583"/>
    </source>
</evidence>
<dbReference type="EMBL" id="WDCP01000105">
    <property type="protein sequence ID" value="KAB6335961.1"/>
    <property type="molecule type" value="Genomic_DNA"/>
</dbReference>
<dbReference type="InterPro" id="IPR026881">
    <property type="entry name" value="WYL_dom"/>
</dbReference>
<dbReference type="Proteomes" id="UP000284495">
    <property type="component" value="Unassembled WGS sequence"/>
</dbReference>
<dbReference type="Pfam" id="PF25583">
    <property type="entry name" value="WCX"/>
    <property type="match status" value="1"/>
</dbReference>
<protein>
    <submittedName>
        <fullName evidence="6">WYL domain-containing protein</fullName>
    </submittedName>
</protein>
<reference evidence="6" key="2">
    <citation type="journal article" date="2018" name="BMC Genomics">
        <title>Whole genome sequencing and function prediction of 133 gut anaerobes isolated from chicken caecum in pure cultures.</title>
        <authorList>
            <person name="Medvecky M."/>
            <person name="Cejkova D."/>
            <person name="Polansky O."/>
            <person name="Karasova D."/>
            <person name="Kubasova T."/>
            <person name="Cizek A."/>
            <person name="Rychlik I."/>
        </authorList>
    </citation>
    <scope>NUCLEOTIDE SEQUENCE</scope>
    <source>
        <strain evidence="6">An109</strain>
    </source>
</reference>
<dbReference type="Proteomes" id="UP000487596">
    <property type="component" value="Unassembled WGS sequence"/>
</dbReference>
<proteinExistence type="predicted"/>
<evidence type="ECO:0000313" key="8">
    <source>
        <dbReference type="EMBL" id="RHL35963.1"/>
    </source>
</evidence>
<gene>
    <name evidence="6" type="ORF">B5E52_16505</name>
    <name evidence="8" type="ORF">DW027_15660</name>
    <name evidence="7" type="ORF">DW075_22830</name>
    <name evidence="4" type="ORF">GA424_08095</name>
    <name evidence="3" type="ORF">GA560_15270</name>
    <name evidence="5" type="ORF">GAZ43_24380</name>
</gene>
<dbReference type="Proteomes" id="UP000438288">
    <property type="component" value="Unassembled WGS sequence"/>
</dbReference>
<evidence type="ECO:0000313" key="14">
    <source>
        <dbReference type="Proteomes" id="UP000487596"/>
    </source>
</evidence>
<organism evidence="6 9">
    <name type="scientific">Bacteroides xylanisolvens</name>
    <dbReference type="NCBI Taxonomy" id="371601"/>
    <lineage>
        <taxon>Bacteria</taxon>
        <taxon>Pseudomonadati</taxon>
        <taxon>Bacteroidota</taxon>
        <taxon>Bacteroidia</taxon>
        <taxon>Bacteroidales</taxon>
        <taxon>Bacteroidaceae</taxon>
        <taxon>Bacteroides</taxon>
    </lineage>
</organism>
<evidence type="ECO:0000313" key="5">
    <source>
        <dbReference type="EMBL" id="KAB6335961.1"/>
    </source>
</evidence>
<evidence type="ECO:0000313" key="12">
    <source>
        <dbReference type="Proteomes" id="UP000438288"/>
    </source>
</evidence>
<evidence type="ECO:0000313" key="13">
    <source>
        <dbReference type="Proteomes" id="UP000474077"/>
    </source>
</evidence>
<evidence type="ECO:0000313" key="6">
    <source>
        <dbReference type="EMBL" id="OUQ64779.1"/>
    </source>
</evidence>
<comment type="caution">
    <text evidence="6">The sequence shown here is derived from an EMBL/GenBank/DDBJ whole genome shotgun (WGS) entry which is preliminary data.</text>
</comment>
<dbReference type="AlphaFoldDB" id="A0A1Y4V3X0"/>
<name>A0A1Y4V3X0_9BACE</name>
<sequence length="300" mass="35989">MAKDLFNRYLWLVDTIYRAGTITLDEINRKWLQCEMSNGEEIPNRTFHNHRKAIEELFDINIECDRHNGCNYYIENTEELKKEGLRKWLLNTFAVNTTLNKSHKLKDKILLEDYPSGEQYLIPAIEAIHNCITLEITYQSYWQDKSYTFQIEPYCIKAFKQRWYIAARSPYYNKVLIYSLERILEMEQTDLSFECPQTFNPKVYFDNSFGVIVDEEYDVEKIRIKVYGNQCKYFRSLPLHHSQKESETHSNYSIFDYSLRPTYDFCQAILSHGNLVEVLEPQWFRIQIGTMIQKMNQLYQ</sequence>
<dbReference type="EMBL" id="QRNE01000210">
    <property type="protein sequence ID" value="RHK18780.1"/>
    <property type="molecule type" value="Genomic_DNA"/>
</dbReference>
<evidence type="ECO:0000313" key="9">
    <source>
        <dbReference type="Proteomes" id="UP000196036"/>
    </source>
</evidence>
<dbReference type="EMBL" id="WDER01000044">
    <property type="protein sequence ID" value="KAB6081073.1"/>
    <property type="molecule type" value="Genomic_DNA"/>
</dbReference>
<feature type="domain" description="WYL" evidence="1">
    <location>
        <begin position="125"/>
        <end position="187"/>
    </location>
</feature>
<evidence type="ECO:0000313" key="10">
    <source>
        <dbReference type="Proteomes" id="UP000284495"/>
    </source>
</evidence>
<dbReference type="PROSITE" id="PS52050">
    <property type="entry name" value="WYL"/>
    <property type="match status" value="1"/>
</dbReference>
<feature type="domain" description="WCX" evidence="2">
    <location>
        <begin position="220"/>
        <end position="295"/>
    </location>
</feature>
<dbReference type="EMBL" id="QROO01000020">
    <property type="protein sequence ID" value="RHL35963.1"/>
    <property type="molecule type" value="Genomic_DNA"/>
</dbReference>
<dbReference type="RefSeq" id="WP_004315852.1">
    <property type="nucleotide sequence ID" value="NZ_CABKPA010000032.1"/>
</dbReference>
<dbReference type="InterPro" id="IPR051534">
    <property type="entry name" value="CBASS_pafABC_assoc_protein"/>
</dbReference>
<reference evidence="12 13" key="4">
    <citation type="journal article" date="2019" name="Nat. Med.">
        <title>A library of human gut bacterial isolates paired with longitudinal multiomics data enables mechanistic microbiome research.</title>
        <authorList>
            <person name="Poyet M."/>
            <person name="Groussin M."/>
            <person name="Gibbons S.M."/>
            <person name="Avila-Pacheco J."/>
            <person name="Jiang X."/>
            <person name="Kearney S.M."/>
            <person name="Perrotta A.R."/>
            <person name="Berdy B."/>
            <person name="Zhao S."/>
            <person name="Lieberman T.D."/>
            <person name="Swanson P.K."/>
            <person name="Smith M."/>
            <person name="Roesemann S."/>
            <person name="Alexander J.E."/>
            <person name="Rich S.A."/>
            <person name="Livny J."/>
            <person name="Vlamakis H."/>
            <person name="Clish C."/>
            <person name="Bullock K."/>
            <person name="Deik A."/>
            <person name="Scott J."/>
            <person name="Pierce K.A."/>
            <person name="Xavier R.J."/>
            <person name="Alm E.J."/>
        </authorList>
    </citation>
    <scope>NUCLEOTIDE SEQUENCE [LARGE SCALE GENOMIC DNA]</scope>
    <source>
        <strain evidence="5 12">BIOML-A16</strain>
        <strain evidence="4 14">BIOML-A62</strain>
        <strain evidence="3 13">BIOML-A73</strain>
    </source>
</reference>
<dbReference type="PANTHER" id="PTHR34580:SF9">
    <property type="entry name" value="SLL5097 PROTEIN"/>
    <property type="match status" value="1"/>
</dbReference>
<dbReference type="Proteomes" id="UP000285503">
    <property type="component" value="Unassembled WGS sequence"/>
</dbReference>
<evidence type="ECO:0000313" key="3">
    <source>
        <dbReference type="EMBL" id="KAB6081073.1"/>
    </source>
</evidence>
<dbReference type="GeneID" id="69478724"/>
<dbReference type="EMBL" id="WDEH01000010">
    <property type="protein sequence ID" value="KAB6139808.1"/>
    <property type="molecule type" value="Genomic_DNA"/>
</dbReference>
<dbReference type="PANTHER" id="PTHR34580">
    <property type="match status" value="1"/>
</dbReference>
<dbReference type="Proteomes" id="UP000196036">
    <property type="component" value="Unassembled WGS sequence"/>
</dbReference>
<dbReference type="Proteomes" id="UP000474077">
    <property type="component" value="Unassembled WGS sequence"/>
</dbReference>
<evidence type="ECO:0000259" key="1">
    <source>
        <dbReference type="Pfam" id="PF13280"/>
    </source>
</evidence>
<dbReference type="Pfam" id="PF13280">
    <property type="entry name" value="WYL"/>
    <property type="match status" value="1"/>
</dbReference>
<evidence type="ECO:0000313" key="7">
    <source>
        <dbReference type="EMBL" id="RHK18780.1"/>
    </source>
</evidence>